<feature type="compositionally biased region" description="Polar residues" evidence="5">
    <location>
        <begin position="1"/>
        <end position="16"/>
    </location>
</feature>
<dbReference type="PROSITE" id="PS00523">
    <property type="entry name" value="SULFATASE_1"/>
    <property type="match status" value="1"/>
</dbReference>
<proteinExistence type="inferred from homology"/>
<evidence type="ECO:0000256" key="3">
    <source>
        <dbReference type="ARBA" id="ARBA00022801"/>
    </source>
</evidence>
<dbReference type="Gene3D" id="3.40.720.10">
    <property type="entry name" value="Alkaline Phosphatase, subunit A"/>
    <property type="match status" value="1"/>
</dbReference>
<dbReference type="SUPFAM" id="SSF53649">
    <property type="entry name" value="Alkaline phosphatase-like"/>
    <property type="match status" value="1"/>
</dbReference>
<dbReference type="Pfam" id="PF00884">
    <property type="entry name" value="Sulfatase"/>
    <property type="match status" value="1"/>
</dbReference>
<evidence type="ECO:0000256" key="2">
    <source>
        <dbReference type="ARBA" id="ARBA00022723"/>
    </source>
</evidence>
<keyword evidence="8" id="KW-1185">Reference proteome</keyword>
<evidence type="ECO:0000256" key="4">
    <source>
        <dbReference type="ARBA" id="ARBA00022837"/>
    </source>
</evidence>
<keyword evidence="2" id="KW-0479">Metal-binding</keyword>
<keyword evidence="4" id="KW-0106">Calcium</keyword>
<dbReference type="InterPro" id="IPR050738">
    <property type="entry name" value="Sulfatase"/>
</dbReference>
<evidence type="ECO:0000313" key="8">
    <source>
        <dbReference type="Proteomes" id="UP000644147"/>
    </source>
</evidence>
<evidence type="ECO:0000313" key="7">
    <source>
        <dbReference type="EMBL" id="MBK0402510.1"/>
    </source>
</evidence>
<dbReference type="PANTHER" id="PTHR42693">
    <property type="entry name" value="ARYLSULFATASE FAMILY MEMBER"/>
    <property type="match status" value="1"/>
</dbReference>
<protein>
    <submittedName>
        <fullName evidence="7">Arylsulfatase</fullName>
    </submittedName>
</protein>
<accession>A0ABS1BZH0</accession>
<evidence type="ECO:0000256" key="5">
    <source>
        <dbReference type="SAM" id="MobiDB-lite"/>
    </source>
</evidence>
<dbReference type="InterPro" id="IPR017850">
    <property type="entry name" value="Alkaline_phosphatase_core_sf"/>
</dbReference>
<keyword evidence="3" id="KW-0378">Hydrolase</keyword>
<dbReference type="Proteomes" id="UP000644147">
    <property type="component" value="Unassembled WGS sequence"/>
</dbReference>
<sequence length="787" mass="88212">MNNTNKPTPENNSSGKNFRGTINLDVRDSKADWPAFLAKKAPKDAPNVLVILYDDTGCAAWSPYGGRINMPTLDRLAKNGLTYSQWHTTAVCSPTRSCFLTGRNHHQNGFGSISESAIGFPGYNGHIPPENGTIASVLRDAGWSTFWIGKNHNVPVDAFDMGSSKKRWPLGLGYDRFYGFLGGETNQWFPELIEDNHFVEQPYQPEEGYHFSKDIADKAIGFIRDSKQSQPEKPWYMWYCPGANHAPHHAPQDYIDKYKGVFDDGYEAYREWVLAKMIERGILPEGTELTPINPLPEGILPDADSVRPWETLSEDEKKLFCRMAEVYAAFSEYTDAQIGRLVDYLEESGQLDNTLILYCADNGASGEGSPNGSVNENRFFNGYPDDINQNLEMIDKLGSPDTYNHYPTGWATAFSTPYRMFKRYSSYAGGTADPLIIHWPKGITAKGEVRHQYHHCTDIVPTILECCGLKMPEMLDGVKQSPLAGVSMRYTFDNANAPTTKETQYYEMLGTRGIWHKGWKAATEHAPVPSDQGHFDKDRWQLFHTDADRSEAHDLADKEPEKLQELVDLWMAEAQKYNVLPLNDLGVKDFHELEFKAELPENGRYIYYPGTTEVPEASAARTLGVSFKILAEVEFTGDSQGVICAQGSRFGGYSLFVKGGKLTWVYNFLGIPPEQRLSCEAPALGKHIVGVEFIKESMSEKLETLGKMKLYVDDKVVAEAPFRTQSGRYALCGEGLCIGYDGGDAVSREYQPQFPFSGGRIVKVVFDIGNDAYQDLEQKFAARIARD</sequence>
<gene>
    <name evidence="7" type="ORF">I5M27_05900</name>
</gene>
<evidence type="ECO:0000259" key="6">
    <source>
        <dbReference type="Pfam" id="PF00884"/>
    </source>
</evidence>
<organism evidence="7 8">
    <name type="scientific">Adhaeribacter terrigena</name>
    <dbReference type="NCBI Taxonomy" id="2793070"/>
    <lineage>
        <taxon>Bacteria</taxon>
        <taxon>Pseudomonadati</taxon>
        <taxon>Bacteroidota</taxon>
        <taxon>Cytophagia</taxon>
        <taxon>Cytophagales</taxon>
        <taxon>Hymenobacteraceae</taxon>
        <taxon>Adhaeribacter</taxon>
    </lineage>
</organism>
<dbReference type="Gene3D" id="3.30.1120.10">
    <property type="match status" value="1"/>
</dbReference>
<feature type="domain" description="Sulfatase N-terminal" evidence="6">
    <location>
        <begin position="46"/>
        <end position="468"/>
    </location>
</feature>
<dbReference type="InterPro" id="IPR000917">
    <property type="entry name" value="Sulfatase_N"/>
</dbReference>
<dbReference type="EMBL" id="JAEHFX010000002">
    <property type="protein sequence ID" value="MBK0402510.1"/>
    <property type="molecule type" value="Genomic_DNA"/>
</dbReference>
<evidence type="ECO:0000256" key="1">
    <source>
        <dbReference type="ARBA" id="ARBA00008779"/>
    </source>
</evidence>
<feature type="region of interest" description="Disordered" evidence="5">
    <location>
        <begin position="1"/>
        <end position="21"/>
    </location>
</feature>
<reference evidence="7 8" key="1">
    <citation type="submission" date="2020-12" db="EMBL/GenBank/DDBJ databases">
        <title>Bacterial novel species Adhaeribacter sp. BT258 isolated from soil.</title>
        <authorList>
            <person name="Jung H.-Y."/>
        </authorList>
    </citation>
    <scope>NUCLEOTIDE SEQUENCE [LARGE SCALE GENOMIC DNA]</scope>
    <source>
        <strain evidence="7 8">BT258</strain>
    </source>
</reference>
<dbReference type="RefSeq" id="WP_200505255.1">
    <property type="nucleotide sequence ID" value="NZ_JAEHFX010000002.1"/>
</dbReference>
<comment type="caution">
    <text evidence="7">The sequence shown here is derived from an EMBL/GenBank/DDBJ whole genome shotgun (WGS) entry which is preliminary data.</text>
</comment>
<name>A0ABS1BZH0_9BACT</name>
<dbReference type="CDD" id="cd16025">
    <property type="entry name" value="PAS_like"/>
    <property type="match status" value="1"/>
</dbReference>
<dbReference type="PANTHER" id="PTHR42693:SF43">
    <property type="entry name" value="BLL2667 PROTEIN"/>
    <property type="match status" value="1"/>
</dbReference>
<dbReference type="InterPro" id="IPR024607">
    <property type="entry name" value="Sulfatase_CS"/>
</dbReference>
<comment type="similarity">
    <text evidence="1">Belongs to the sulfatase family.</text>
</comment>